<accession>G3IG15</accession>
<proteinExistence type="predicted"/>
<dbReference type="InParanoid" id="G3IG15"/>
<dbReference type="AlphaFoldDB" id="G3IG15"/>
<reference evidence="2" key="1">
    <citation type="journal article" date="2011" name="Nat. Biotechnol.">
        <title>The genomic sequence of the Chinese hamster ovary (CHO)-K1 cell line.</title>
        <authorList>
            <person name="Xu X."/>
            <person name="Nagarajan H."/>
            <person name="Lewis N.E."/>
            <person name="Pan S."/>
            <person name="Cai Z."/>
            <person name="Liu X."/>
            <person name="Chen W."/>
            <person name="Xie M."/>
            <person name="Wang W."/>
            <person name="Hammond S."/>
            <person name="Andersen M.R."/>
            <person name="Neff N."/>
            <person name="Passarelli B."/>
            <person name="Koh W."/>
            <person name="Fan H.C."/>
            <person name="Wang J."/>
            <person name="Gui Y."/>
            <person name="Lee K.H."/>
            <person name="Betenbaugh M.J."/>
            <person name="Quake S.R."/>
            <person name="Famili I."/>
            <person name="Palsson B.O."/>
            <person name="Wang J."/>
        </authorList>
    </citation>
    <scope>NUCLEOTIDE SEQUENCE [LARGE SCALE GENOMIC DNA]</scope>
    <source>
        <strain evidence="2">CHO K1 cell line</strain>
    </source>
</reference>
<dbReference type="Proteomes" id="UP000001075">
    <property type="component" value="Unassembled WGS sequence"/>
</dbReference>
<sequence length="98" mass="11478">MRKIHQEWPTWSLPLGAVIMRLDSSTLARQHPWNLCLMHTPMRPLYSRELMGDCDHFWGQMAFHDLTEEMWRAKSMLRPSSSSNPLILQQLALKSNTS</sequence>
<name>G3IG15_CRIGR</name>
<protein>
    <submittedName>
        <fullName evidence="1">Uncharacterized protein</fullName>
    </submittedName>
</protein>
<dbReference type="EMBL" id="JH002492">
    <property type="protein sequence ID" value="EGW12795.1"/>
    <property type="molecule type" value="Genomic_DNA"/>
</dbReference>
<evidence type="ECO:0000313" key="1">
    <source>
        <dbReference type="EMBL" id="EGW12795.1"/>
    </source>
</evidence>
<gene>
    <name evidence="1" type="ORF">I79_022692</name>
</gene>
<organism evidence="1 2">
    <name type="scientific">Cricetulus griseus</name>
    <name type="common">Chinese hamster</name>
    <name type="synonym">Cricetulus barabensis griseus</name>
    <dbReference type="NCBI Taxonomy" id="10029"/>
    <lineage>
        <taxon>Eukaryota</taxon>
        <taxon>Metazoa</taxon>
        <taxon>Chordata</taxon>
        <taxon>Craniata</taxon>
        <taxon>Vertebrata</taxon>
        <taxon>Euteleostomi</taxon>
        <taxon>Mammalia</taxon>
        <taxon>Eutheria</taxon>
        <taxon>Euarchontoglires</taxon>
        <taxon>Glires</taxon>
        <taxon>Rodentia</taxon>
        <taxon>Myomorpha</taxon>
        <taxon>Muroidea</taxon>
        <taxon>Cricetidae</taxon>
        <taxon>Cricetinae</taxon>
        <taxon>Cricetulus</taxon>
    </lineage>
</organism>
<evidence type="ECO:0000313" key="2">
    <source>
        <dbReference type="Proteomes" id="UP000001075"/>
    </source>
</evidence>